<accession>A0A544UK05</accession>
<dbReference type="EMBL" id="SADV01000007">
    <property type="protein sequence ID" value="TQR33570.1"/>
    <property type="molecule type" value="Genomic_DNA"/>
</dbReference>
<dbReference type="AlphaFoldDB" id="A0A544UK05"/>
<protein>
    <submittedName>
        <fullName evidence="1">Uncharacterized protein</fullName>
    </submittedName>
</protein>
<comment type="caution">
    <text evidence="1">The sequence shown here is derived from an EMBL/GenBank/DDBJ whole genome shotgun (WGS) entry which is preliminary data.</text>
</comment>
<dbReference type="Proteomes" id="UP000317944">
    <property type="component" value="Unassembled WGS sequence"/>
</dbReference>
<evidence type="ECO:0000313" key="1">
    <source>
        <dbReference type="EMBL" id="TQR33570.1"/>
    </source>
</evidence>
<name>A0A544UK05_LYSSH</name>
<dbReference type="RefSeq" id="WP_142508835.1">
    <property type="nucleotide sequence ID" value="NZ_SADV01000007.1"/>
</dbReference>
<reference evidence="1 2" key="1">
    <citation type="submission" date="2018-03" db="EMBL/GenBank/DDBJ databases">
        <title>Aerobic endospore-forming bacteria genome sequencing and assembly.</title>
        <authorList>
            <person name="Cavalcante D.A."/>
            <person name="Driks A."/>
            <person name="Putonti C."/>
            <person name="De-Souza M.T."/>
        </authorList>
    </citation>
    <scope>NUCLEOTIDE SEQUENCE [LARGE SCALE GENOMIC DNA]</scope>
    <source>
        <strain evidence="1 2">SDF0037</strain>
    </source>
</reference>
<dbReference type="OrthoDB" id="2583792at2"/>
<sequence>MKPIAYVGIDIQFSRLTDEDRRRGLTFLYVYDLPYTDLRAYAGLIITNLVDEQFLLEHRNVLDQYLTQGGVIFSLTETSLPWLTGVPNWKRSPILLKDREIIIKEPIHPLFASIDAYDINYRKGVRGFFSRGYFEKIPLHAEVLVTDQSGATIIYVDRDSTNGTIFAGAGTDIYRVFINENNSSRYLSLQMLTCIREEYDRNQLKGVGAQ</sequence>
<gene>
    <name evidence="1" type="ORF">C7Y47_11020</name>
</gene>
<organism evidence="1 2">
    <name type="scientific">Lysinibacillus sphaericus</name>
    <name type="common">Bacillus sphaericus</name>
    <dbReference type="NCBI Taxonomy" id="1421"/>
    <lineage>
        <taxon>Bacteria</taxon>
        <taxon>Bacillati</taxon>
        <taxon>Bacillota</taxon>
        <taxon>Bacilli</taxon>
        <taxon>Bacillales</taxon>
        <taxon>Bacillaceae</taxon>
        <taxon>Lysinibacillus</taxon>
    </lineage>
</organism>
<proteinExistence type="predicted"/>
<evidence type="ECO:0000313" key="2">
    <source>
        <dbReference type="Proteomes" id="UP000317944"/>
    </source>
</evidence>